<keyword evidence="3" id="KW-1185">Reference proteome</keyword>
<dbReference type="PROSITE" id="PS51819">
    <property type="entry name" value="VOC"/>
    <property type="match status" value="1"/>
</dbReference>
<evidence type="ECO:0000313" key="3">
    <source>
        <dbReference type="Proteomes" id="UP001168883"/>
    </source>
</evidence>
<dbReference type="Proteomes" id="UP001168883">
    <property type="component" value="Unassembled WGS sequence"/>
</dbReference>
<evidence type="ECO:0000313" key="2">
    <source>
        <dbReference type="EMBL" id="MDO3676592.1"/>
    </source>
</evidence>
<dbReference type="SUPFAM" id="SSF54593">
    <property type="entry name" value="Glyoxalase/Bleomycin resistance protein/Dihydroxybiphenyl dioxygenase"/>
    <property type="match status" value="1"/>
</dbReference>
<sequence length="152" mass="17283">MIKGLYEAHLPVKDLKRSIAFYESVGLEVAHQGPGLTFLWIEKGKSWLGLWEAEQVNVPYHASLRHVAFQVEPEDIKRAKQWLADKGIEVKEAFGFAPTGPIVLPNRPHAHAAIYFEDPDGNLLEFICPIELDTSSLTQMIYLEEWENKPKS</sequence>
<dbReference type="Pfam" id="PF00903">
    <property type="entry name" value="Glyoxalase"/>
    <property type="match status" value="1"/>
</dbReference>
<feature type="domain" description="VOC" evidence="1">
    <location>
        <begin position="4"/>
        <end position="129"/>
    </location>
</feature>
<dbReference type="InterPro" id="IPR004360">
    <property type="entry name" value="Glyas_Fos-R_dOase_dom"/>
</dbReference>
<comment type="caution">
    <text evidence="2">The sequence shown here is derived from an EMBL/GenBank/DDBJ whole genome shotgun (WGS) entry which is preliminary data.</text>
</comment>
<evidence type="ECO:0000259" key="1">
    <source>
        <dbReference type="PROSITE" id="PS51819"/>
    </source>
</evidence>
<accession>A0ABT8V8J5</accession>
<dbReference type="EMBL" id="JAUMKJ010000006">
    <property type="protein sequence ID" value="MDO3676592.1"/>
    <property type="molecule type" value="Genomic_DNA"/>
</dbReference>
<dbReference type="CDD" id="cd06587">
    <property type="entry name" value="VOC"/>
    <property type="match status" value="1"/>
</dbReference>
<dbReference type="RefSeq" id="WP_036714558.1">
    <property type="nucleotide sequence ID" value="NZ_JAUMKJ010000006.1"/>
</dbReference>
<name>A0ABT8V8J5_9BACL</name>
<dbReference type="InterPro" id="IPR037523">
    <property type="entry name" value="VOC_core"/>
</dbReference>
<organism evidence="2 3">
    <name type="scientific">Paenibacillus ehimensis</name>
    <dbReference type="NCBI Taxonomy" id="79264"/>
    <lineage>
        <taxon>Bacteria</taxon>
        <taxon>Bacillati</taxon>
        <taxon>Bacillota</taxon>
        <taxon>Bacilli</taxon>
        <taxon>Bacillales</taxon>
        <taxon>Paenibacillaceae</taxon>
        <taxon>Paenibacillus</taxon>
    </lineage>
</organism>
<dbReference type="InterPro" id="IPR029068">
    <property type="entry name" value="Glyas_Bleomycin-R_OHBP_Dase"/>
</dbReference>
<reference evidence="2" key="1">
    <citation type="submission" date="2023-07" db="EMBL/GenBank/DDBJ databases">
        <authorList>
            <person name="Aktuganov G."/>
            <person name="Boyko T."/>
            <person name="Delegan Y."/>
            <person name="Galimzianova N."/>
            <person name="Gilvanova E."/>
            <person name="Korobov V."/>
            <person name="Kuzmina L."/>
            <person name="Melentiev A."/>
            <person name="Milman P."/>
            <person name="Ryabova A."/>
            <person name="Stupak E."/>
            <person name="Yasakov T."/>
            <person name="Zharikova N."/>
            <person name="Zhurenko E."/>
        </authorList>
    </citation>
    <scope>NUCLEOTIDE SEQUENCE</scope>
    <source>
        <strain evidence="2">IB-739</strain>
    </source>
</reference>
<dbReference type="InterPro" id="IPR050383">
    <property type="entry name" value="GlyoxalaseI/FosfomycinResist"/>
</dbReference>
<dbReference type="PANTHER" id="PTHR21366:SF31">
    <property type="entry name" value="METALLOTHIOL TRANSFERASE FOSB"/>
    <property type="match status" value="1"/>
</dbReference>
<gene>
    <name evidence="2" type="ORF">Q3C12_06225</name>
</gene>
<protein>
    <submittedName>
        <fullName evidence="2">VOC family protein</fullName>
    </submittedName>
</protein>
<proteinExistence type="predicted"/>
<dbReference type="Gene3D" id="3.10.180.10">
    <property type="entry name" value="2,3-Dihydroxybiphenyl 1,2-Dioxygenase, domain 1"/>
    <property type="match status" value="1"/>
</dbReference>
<dbReference type="PANTHER" id="PTHR21366">
    <property type="entry name" value="GLYOXALASE FAMILY PROTEIN"/>
    <property type="match status" value="1"/>
</dbReference>